<dbReference type="InterPro" id="IPR005149">
    <property type="entry name" value="Tscrpt_reg_PadR_N"/>
</dbReference>
<evidence type="ECO:0000256" key="1">
    <source>
        <dbReference type="SAM" id="MobiDB-lite"/>
    </source>
</evidence>
<accession>A0A8J3JGZ7</accession>
<proteinExistence type="predicted"/>
<reference evidence="3 4" key="1">
    <citation type="submission" date="2021-01" db="EMBL/GenBank/DDBJ databases">
        <title>Whole genome shotgun sequence of Catellatospora bangladeshensis NBRC 107357.</title>
        <authorList>
            <person name="Komaki H."/>
            <person name="Tamura T."/>
        </authorList>
    </citation>
    <scope>NUCLEOTIDE SEQUENCE [LARGE SCALE GENOMIC DNA]</scope>
    <source>
        <strain evidence="3 4">NBRC 107357</strain>
    </source>
</reference>
<feature type="compositionally biased region" description="Low complexity" evidence="1">
    <location>
        <begin position="98"/>
        <end position="110"/>
    </location>
</feature>
<dbReference type="Proteomes" id="UP000601223">
    <property type="component" value="Unassembled WGS sequence"/>
</dbReference>
<evidence type="ECO:0000313" key="3">
    <source>
        <dbReference type="EMBL" id="GIF80498.1"/>
    </source>
</evidence>
<gene>
    <name evidence="3" type="ORF">Cba03nite_18470</name>
</gene>
<dbReference type="EMBL" id="BONF01000009">
    <property type="protein sequence ID" value="GIF80498.1"/>
    <property type="molecule type" value="Genomic_DNA"/>
</dbReference>
<sequence length="110" mass="11846">MIAEIRLTVPVVRVLAALVDDPAGEHYGMTLMQASGLPSGTLYPILARLKEAGWVEKRWEEIDPAAAGRPARAYYRLTAAALPTARQRLAELHEQTRPAPAGTAAKEATA</sequence>
<feature type="region of interest" description="Disordered" evidence="1">
    <location>
        <begin position="87"/>
        <end position="110"/>
    </location>
</feature>
<dbReference type="RefSeq" id="WP_203744069.1">
    <property type="nucleotide sequence ID" value="NZ_BONF01000009.1"/>
</dbReference>
<protein>
    <recommendedName>
        <fullName evidence="2">Transcription regulator PadR N-terminal domain-containing protein</fullName>
    </recommendedName>
</protein>
<dbReference type="AlphaFoldDB" id="A0A8J3JGZ7"/>
<evidence type="ECO:0000259" key="2">
    <source>
        <dbReference type="Pfam" id="PF03551"/>
    </source>
</evidence>
<dbReference type="Pfam" id="PF03551">
    <property type="entry name" value="PadR"/>
    <property type="match status" value="1"/>
</dbReference>
<dbReference type="SUPFAM" id="SSF46785">
    <property type="entry name" value="Winged helix' DNA-binding domain"/>
    <property type="match status" value="1"/>
</dbReference>
<comment type="caution">
    <text evidence="3">The sequence shown here is derived from an EMBL/GenBank/DDBJ whole genome shotgun (WGS) entry which is preliminary data.</text>
</comment>
<feature type="domain" description="Transcription regulator PadR N-terminal" evidence="2">
    <location>
        <begin position="37"/>
        <end position="80"/>
    </location>
</feature>
<organism evidence="3 4">
    <name type="scientific">Catellatospora bangladeshensis</name>
    <dbReference type="NCBI Taxonomy" id="310355"/>
    <lineage>
        <taxon>Bacteria</taxon>
        <taxon>Bacillati</taxon>
        <taxon>Actinomycetota</taxon>
        <taxon>Actinomycetes</taxon>
        <taxon>Micromonosporales</taxon>
        <taxon>Micromonosporaceae</taxon>
        <taxon>Catellatospora</taxon>
    </lineage>
</organism>
<evidence type="ECO:0000313" key="4">
    <source>
        <dbReference type="Proteomes" id="UP000601223"/>
    </source>
</evidence>
<keyword evidence="4" id="KW-1185">Reference proteome</keyword>
<dbReference type="InterPro" id="IPR036390">
    <property type="entry name" value="WH_DNA-bd_sf"/>
</dbReference>
<dbReference type="InterPro" id="IPR036388">
    <property type="entry name" value="WH-like_DNA-bd_sf"/>
</dbReference>
<name>A0A8J3JGZ7_9ACTN</name>
<dbReference type="Gene3D" id="1.10.10.10">
    <property type="entry name" value="Winged helix-like DNA-binding domain superfamily/Winged helix DNA-binding domain"/>
    <property type="match status" value="1"/>
</dbReference>